<keyword evidence="2" id="KW-0540">Nuclease</keyword>
<dbReference type="Proteomes" id="UP000054893">
    <property type="component" value="Unassembled WGS sequence"/>
</dbReference>
<evidence type="ECO:0000256" key="2">
    <source>
        <dbReference type="PIRNR" id="PIRNR029950"/>
    </source>
</evidence>
<dbReference type="AlphaFoldDB" id="A0A158FAB1"/>
<name>A0A158FAB1_CABSO</name>
<sequence length="224" mass="25696">MAYGIRLLVEGERALFTRPEMKVERVSYDVITPSAARGIVEAIHWKPAIRWVIDRIRVLNEIRFETIRRNEVASKIPASNARSAMKKDTLDGLVNYVDVDRQQRAASILKNVAYVIEAHFVLTNKAEEGDSIGKHLDIFNRRARKGQCFHMPSFGVREFPANFRLLEDDEQTHSPHESLIAEKDLGWMLHDIDFDNAMTPHFFRASIKDGWIEIPALPFAERAA</sequence>
<proteinExistence type="inferred from homology"/>
<organism evidence="3 4">
    <name type="scientific">Caballeronia sordidicola</name>
    <name type="common">Burkholderia sordidicola</name>
    <dbReference type="NCBI Taxonomy" id="196367"/>
    <lineage>
        <taxon>Bacteria</taxon>
        <taxon>Pseudomonadati</taxon>
        <taxon>Pseudomonadota</taxon>
        <taxon>Betaproteobacteria</taxon>
        <taxon>Burkholderiales</taxon>
        <taxon>Burkholderiaceae</taxon>
        <taxon>Caballeronia</taxon>
    </lineage>
</organism>
<dbReference type="NCBIfam" id="TIGR02593">
    <property type="entry name" value="CRISPR_cas5"/>
    <property type="match status" value="1"/>
</dbReference>
<protein>
    <recommendedName>
        <fullName evidence="2">pre-crRNA processing endonuclease</fullName>
        <ecNumber evidence="2">3.1.-.-</ecNumber>
    </recommendedName>
</protein>
<dbReference type="GO" id="GO:0004519">
    <property type="term" value="F:endonuclease activity"/>
    <property type="evidence" value="ECO:0007669"/>
    <property type="project" value="UniProtKB-UniRule"/>
</dbReference>
<dbReference type="CDD" id="cd09752">
    <property type="entry name" value="Cas5_I-C"/>
    <property type="match status" value="1"/>
</dbReference>
<evidence type="ECO:0000313" key="3">
    <source>
        <dbReference type="EMBL" id="SAL16645.1"/>
    </source>
</evidence>
<dbReference type="PIRSF" id="PIRSF029950">
    <property type="entry name" value="Cas_CT1134"/>
    <property type="match status" value="1"/>
</dbReference>
<dbReference type="RefSeq" id="WP_060817498.1">
    <property type="nucleotide sequence ID" value="NZ_FCOC02000002.1"/>
</dbReference>
<dbReference type="Pfam" id="PF09704">
    <property type="entry name" value="Cas_Cas5d"/>
    <property type="match status" value="1"/>
</dbReference>
<keyword evidence="2" id="KW-0255">Endonuclease</keyword>
<keyword evidence="1 2" id="KW-0051">Antiviral defense</keyword>
<dbReference type="InterPro" id="IPR010155">
    <property type="entry name" value="CRISPR-assoc_prot_Cas5d"/>
</dbReference>
<dbReference type="InterPro" id="IPR013422">
    <property type="entry name" value="CRISPR-assoc_prot_Cas5_N"/>
</dbReference>
<dbReference type="NCBIfam" id="TIGR01876">
    <property type="entry name" value="cas_Cas5d"/>
    <property type="match status" value="1"/>
</dbReference>
<keyword evidence="2" id="KW-0378">Hydrolase</keyword>
<comment type="similarity">
    <text evidence="2">Belongs to the CRISPR-associated protein Cas5 family. Subtype I-C/Dvulg subfamily.</text>
</comment>
<dbReference type="EMBL" id="FCOC02000002">
    <property type="protein sequence ID" value="SAL16645.1"/>
    <property type="molecule type" value="Genomic_DNA"/>
</dbReference>
<gene>
    <name evidence="3" type="primary">cas5</name>
    <name evidence="3" type="ORF">AWB64_01011</name>
</gene>
<dbReference type="EC" id="3.1.-.-" evidence="2"/>
<evidence type="ECO:0000256" key="1">
    <source>
        <dbReference type="ARBA" id="ARBA00023118"/>
    </source>
</evidence>
<dbReference type="GO" id="GO:0003723">
    <property type="term" value="F:RNA binding"/>
    <property type="evidence" value="ECO:0007669"/>
    <property type="project" value="UniProtKB-UniRule"/>
</dbReference>
<dbReference type="Gene3D" id="3.30.70.2660">
    <property type="match status" value="1"/>
</dbReference>
<dbReference type="GO" id="GO:0051607">
    <property type="term" value="P:defense response to virus"/>
    <property type="evidence" value="ECO:0007669"/>
    <property type="project" value="UniProtKB-UniRule"/>
</dbReference>
<comment type="function">
    <text evidence="2">CRISPR (clustered regularly interspaced short palindromic repeat) is an adaptive immune system that provides protection against mobile genetic elements (viruses, transposable elements and conjugative plasmids). CRISPR clusters contain spacers, sequences complementary to antecedent mobile elements, and target invading nucleic acids. CRISPR clusters are transcribed and processed into CRISPR RNA (crRNA).</text>
</comment>
<accession>A0A158FAB1</accession>
<reference evidence="3 4" key="1">
    <citation type="submission" date="2016-01" db="EMBL/GenBank/DDBJ databases">
        <authorList>
            <person name="Oliw E.H."/>
        </authorList>
    </citation>
    <scope>NUCLEOTIDE SEQUENCE [LARGE SCALE GENOMIC DNA]</scope>
    <source>
        <strain evidence="3">LMG 22029</strain>
    </source>
</reference>
<evidence type="ECO:0000313" key="4">
    <source>
        <dbReference type="Proteomes" id="UP000054893"/>
    </source>
</evidence>
<dbReference type="GO" id="GO:0016787">
    <property type="term" value="F:hydrolase activity"/>
    <property type="evidence" value="ECO:0007669"/>
    <property type="project" value="UniProtKB-KW"/>
</dbReference>
<dbReference type="InterPro" id="IPR021124">
    <property type="entry name" value="CRISPR-assoc_prot_Cas5"/>
</dbReference>
<dbReference type="GO" id="GO:0043571">
    <property type="term" value="P:maintenance of CRISPR repeat elements"/>
    <property type="evidence" value="ECO:0007669"/>
    <property type="project" value="UniProtKB-UniRule"/>
</dbReference>
<keyword evidence="2" id="KW-0694">RNA-binding</keyword>
<dbReference type="OrthoDB" id="5621871at2"/>